<dbReference type="CDD" id="cd08249">
    <property type="entry name" value="enoyl_reductase_like"/>
    <property type="match status" value="1"/>
</dbReference>
<dbReference type="InterPro" id="IPR020843">
    <property type="entry name" value="ER"/>
</dbReference>
<evidence type="ECO:0000313" key="5">
    <source>
        <dbReference type="EMBL" id="KAF2670373.1"/>
    </source>
</evidence>
<protein>
    <submittedName>
        <fullName evidence="5">GroES-like protein</fullName>
    </submittedName>
</protein>
<dbReference type="Proteomes" id="UP000799302">
    <property type="component" value="Unassembled WGS sequence"/>
</dbReference>
<keyword evidence="6" id="KW-1185">Reference proteome</keyword>
<evidence type="ECO:0000259" key="4">
    <source>
        <dbReference type="SMART" id="SM00829"/>
    </source>
</evidence>
<evidence type="ECO:0000256" key="2">
    <source>
        <dbReference type="ARBA" id="ARBA00011245"/>
    </source>
</evidence>
<dbReference type="SUPFAM" id="SSF51735">
    <property type="entry name" value="NAD(P)-binding Rossmann-fold domains"/>
    <property type="match status" value="1"/>
</dbReference>
<reference evidence="5" key="1">
    <citation type="journal article" date="2020" name="Stud. Mycol.">
        <title>101 Dothideomycetes genomes: a test case for predicting lifestyles and emergence of pathogens.</title>
        <authorList>
            <person name="Haridas S."/>
            <person name="Albert R."/>
            <person name="Binder M."/>
            <person name="Bloem J."/>
            <person name="Labutti K."/>
            <person name="Salamov A."/>
            <person name="Andreopoulos B."/>
            <person name="Baker S."/>
            <person name="Barry K."/>
            <person name="Bills G."/>
            <person name="Bluhm B."/>
            <person name="Cannon C."/>
            <person name="Castanera R."/>
            <person name="Culley D."/>
            <person name="Daum C."/>
            <person name="Ezra D."/>
            <person name="Gonzalez J."/>
            <person name="Henrissat B."/>
            <person name="Kuo A."/>
            <person name="Liang C."/>
            <person name="Lipzen A."/>
            <person name="Lutzoni F."/>
            <person name="Magnuson J."/>
            <person name="Mondo S."/>
            <person name="Nolan M."/>
            <person name="Ohm R."/>
            <person name="Pangilinan J."/>
            <person name="Park H.-J."/>
            <person name="Ramirez L."/>
            <person name="Alfaro M."/>
            <person name="Sun H."/>
            <person name="Tritt A."/>
            <person name="Yoshinaga Y."/>
            <person name="Zwiers L.-H."/>
            <person name="Turgeon B."/>
            <person name="Goodwin S."/>
            <person name="Spatafora J."/>
            <person name="Crous P."/>
            <person name="Grigoriev I."/>
        </authorList>
    </citation>
    <scope>NUCLEOTIDE SEQUENCE</scope>
    <source>
        <strain evidence="5">CBS 115976</strain>
    </source>
</reference>
<evidence type="ECO:0000313" key="6">
    <source>
        <dbReference type="Proteomes" id="UP000799302"/>
    </source>
</evidence>
<comment type="similarity">
    <text evidence="1">Belongs to the zinc-containing alcohol dehydrogenase family.</text>
</comment>
<proteinExistence type="inferred from homology"/>
<dbReference type="EMBL" id="MU004234">
    <property type="protein sequence ID" value="KAF2670373.1"/>
    <property type="molecule type" value="Genomic_DNA"/>
</dbReference>
<dbReference type="SMART" id="SM00829">
    <property type="entry name" value="PKS_ER"/>
    <property type="match status" value="1"/>
</dbReference>
<dbReference type="PANTHER" id="PTHR45348">
    <property type="entry name" value="HYPOTHETICAL OXIDOREDUCTASE (EUROFUNG)"/>
    <property type="match status" value="1"/>
</dbReference>
<gene>
    <name evidence="5" type="ORF">BT63DRAFT_413108</name>
</gene>
<accession>A0A6A6UG09</accession>
<name>A0A6A6UG09_9PEZI</name>
<dbReference type="InterPro" id="IPR047122">
    <property type="entry name" value="Trans-enoyl_RdTase-like"/>
</dbReference>
<dbReference type="GO" id="GO:0016651">
    <property type="term" value="F:oxidoreductase activity, acting on NAD(P)H"/>
    <property type="evidence" value="ECO:0007669"/>
    <property type="project" value="InterPro"/>
</dbReference>
<sequence>MTSTTPNEAIIIPAAKAPLEIILVETYTPGPKELLIRNEAIALNPAEWKIAKLGIFPLNYPVISGFSFGGTVTSIGSSVTRFQVGDRVAASMYFPPKQGNQYGGYQKFVVVGEETAAKVPDAVDIATGAALTGNLTTVVGIFEGRLGLGKPDFEKGVVGKGEKVLVYGGSSSLGSLSVQYVAQAGYEVVTTSSPRNMGWVSGLGATAVVDHTLGDEETAKALIERGPYVAVVDTISLEDTILVNKKVLDAQGGGTLFGVAVSAEDKIPEGLTYESMSWPAILHEERNAGLMSWSFHEYLEQALAKGKLITPPIEKIGGGLKGVQVALDKLEKGVSGVKLVVDPR</sequence>
<dbReference type="Gene3D" id="3.90.180.10">
    <property type="entry name" value="Medium-chain alcohol dehydrogenases, catalytic domain"/>
    <property type="match status" value="1"/>
</dbReference>
<comment type="subunit">
    <text evidence="2">Monomer.</text>
</comment>
<keyword evidence="3" id="KW-0560">Oxidoreductase</keyword>
<organism evidence="5 6">
    <name type="scientific">Microthyrium microscopicum</name>
    <dbReference type="NCBI Taxonomy" id="703497"/>
    <lineage>
        <taxon>Eukaryota</taxon>
        <taxon>Fungi</taxon>
        <taxon>Dikarya</taxon>
        <taxon>Ascomycota</taxon>
        <taxon>Pezizomycotina</taxon>
        <taxon>Dothideomycetes</taxon>
        <taxon>Dothideomycetes incertae sedis</taxon>
        <taxon>Microthyriales</taxon>
        <taxon>Microthyriaceae</taxon>
        <taxon>Microthyrium</taxon>
    </lineage>
</organism>
<dbReference type="SUPFAM" id="SSF50129">
    <property type="entry name" value="GroES-like"/>
    <property type="match status" value="1"/>
</dbReference>
<dbReference type="Gene3D" id="3.40.50.720">
    <property type="entry name" value="NAD(P)-binding Rossmann-like Domain"/>
    <property type="match status" value="1"/>
</dbReference>
<dbReference type="InterPro" id="IPR036291">
    <property type="entry name" value="NAD(P)-bd_dom_sf"/>
</dbReference>
<dbReference type="AlphaFoldDB" id="A0A6A6UG09"/>
<evidence type="ECO:0000256" key="1">
    <source>
        <dbReference type="ARBA" id="ARBA00008072"/>
    </source>
</evidence>
<dbReference type="Pfam" id="PF08240">
    <property type="entry name" value="ADH_N"/>
    <property type="match status" value="1"/>
</dbReference>
<dbReference type="OrthoDB" id="3509362at2759"/>
<feature type="domain" description="Enoyl reductase (ER)" evidence="4">
    <location>
        <begin position="14"/>
        <end position="341"/>
    </location>
</feature>
<dbReference type="InterPro" id="IPR011032">
    <property type="entry name" value="GroES-like_sf"/>
</dbReference>
<evidence type="ECO:0000256" key="3">
    <source>
        <dbReference type="ARBA" id="ARBA00023002"/>
    </source>
</evidence>
<dbReference type="PANTHER" id="PTHR45348:SF2">
    <property type="entry name" value="ZINC-TYPE ALCOHOL DEHYDROGENASE-LIKE PROTEIN C2E1P3.01"/>
    <property type="match status" value="1"/>
</dbReference>
<dbReference type="InterPro" id="IPR013154">
    <property type="entry name" value="ADH-like_N"/>
</dbReference>